<proteinExistence type="predicted"/>
<accession>A0AAN1M6S7</accession>
<dbReference type="Proteomes" id="UP000234238">
    <property type="component" value="Chromosome"/>
</dbReference>
<evidence type="ECO:0000313" key="1">
    <source>
        <dbReference type="EMBL" id="AUK00146.1"/>
    </source>
</evidence>
<evidence type="ECO:0000313" key="2">
    <source>
        <dbReference type="Proteomes" id="UP000234238"/>
    </source>
</evidence>
<protein>
    <recommendedName>
        <fullName evidence="3">Apea-like HEPN domain-containing protein</fullName>
    </recommendedName>
</protein>
<dbReference type="AlphaFoldDB" id="A0AAN1M6S7"/>
<sequence>MTVDDDPLNSFQDPDFQELLGGIDITLVIRFFNYFSRFEYALKRINFKKTDRRNYLIGADWSRYATDDTRPLYPTGNRNVDRAVEYLCQQPVKQQRHDFSWEDKPPIEPHSLAEALKQIPYIRNNLFHGGKYLRPDPVRDEKLLKYSIYLMQLCLITDNQLSEYFNTIHR</sequence>
<dbReference type="EMBL" id="CP024141">
    <property type="protein sequence ID" value="AUK00146.1"/>
    <property type="molecule type" value="Genomic_DNA"/>
</dbReference>
<gene>
    <name evidence="1" type="ORF">CR538_06775</name>
</gene>
<name>A0AAN1M6S7_ECOLX</name>
<reference evidence="1 2" key="1">
    <citation type="submission" date="2017-10" db="EMBL/GenBank/DDBJ databases">
        <title>mcr-1 positive E.coli isolates in China.</title>
        <authorList>
            <person name="Li B."/>
            <person name="Wang X."/>
        </authorList>
    </citation>
    <scope>NUCLEOTIDE SEQUENCE [LARGE SCALE GENOMIC DNA]</scope>
    <source>
        <strain evidence="1 2">14EC029</strain>
    </source>
</reference>
<organism evidence="1 2">
    <name type="scientific">Escherichia coli</name>
    <dbReference type="NCBI Taxonomy" id="562"/>
    <lineage>
        <taxon>Bacteria</taxon>
        <taxon>Pseudomonadati</taxon>
        <taxon>Pseudomonadota</taxon>
        <taxon>Gammaproteobacteria</taxon>
        <taxon>Enterobacterales</taxon>
        <taxon>Enterobacteriaceae</taxon>
        <taxon>Escherichia</taxon>
    </lineage>
</organism>
<evidence type="ECO:0008006" key="3">
    <source>
        <dbReference type="Google" id="ProtNLM"/>
    </source>
</evidence>
<dbReference type="RefSeq" id="WP_044190155.1">
    <property type="nucleotide sequence ID" value="NZ_BGAS01000048.1"/>
</dbReference>